<dbReference type="Pfam" id="PF15636">
    <property type="entry name" value="Tox-GHH"/>
    <property type="match status" value="1"/>
</dbReference>
<gene>
    <name evidence="3" type="ORF">FM068_05855</name>
</gene>
<dbReference type="AlphaFoldDB" id="A0A6L8Q473"/>
<feature type="compositionally biased region" description="Basic and acidic residues" evidence="1">
    <location>
        <begin position="161"/>
        <end position="174"/>
    </location>
</feature>
<dbReference type="InterPro" id="IPR028916">
    <property type="entry name" value="Tox-GHH_dom"/>
</dbReference>
<proteinExistence type="predicted"/>
<evidence type="ECO:0000313" key="4">
    <source>
        <dbReference type="Proteomes" id="UP000472380"/>
    </source>
</evidence>
<feature type="region of interest" description="Disordered" evidence="1">
    <location>
        <begin position="155"/>
        <end position="174"/>
    </location>
</feature>
<evidence type="ECO:0000259" key="2">
    <source>
        <dbReference type="Pfam" id="PF15636"/>
    </source>
</evidence>
<dbReference type="RefSeq" id="WP_161127811.1">
    <property type="nucleotide sequence ID" value="NZ_DBGAVV010000011.1"/>
</dbReference>
<evidence type="ECO:0000313" key="3">
    <source>
        <dbReference type="EMBL" id="MZG28113.1"/>
    </source>
</evidence>
<dbReference type="EMBL" id="VJNE01000009">
    <property type="protein sequence ID" value="MZG28113.1"/>
    <property type="molecule type" value="Genomic_DNA"/>
</dbReference>
<comment type="caution">
    <text evidence="3">The sequence shown here is derived from an EMBL/GenBank/DDBJ whole genome shotgun (WGS) entry which is preliminary data.</text>
</comment>
<sequence>MSKRTAEANRAVKEAWERERLLVLEGKGTRNWTEEQQRSIIDLGKAYGDDGKAFEGHHMKSAEKYPKFQGDANNIQFLTRDEHRLAHGGNFRNPTNGRYDPERHSTQVFGEEPCKPCAVIPLSNPVAAEGFSCDLSIQPAVSSKTEMSEVPTNLESLGNDCRADPPRQSCESDGKTLQRFGRNVADKFCELANSVKEFSERHPYAAGAAILLATSAAQAYVVRSRVRGGGNDASIISTDSEDLDVFPGNDMDLMSSSTRRYPEERTSPQCHSVSGYDRIRYGKVEHVRSYRRGGEKSE</sequence>
<accession>A0A6L8Q473</accession>
<protein>
    <recommendedName>
        <fullName evidence="2">Tox-GHH domain-containing protein</fullName>
    </recommendedName>
</protein>
<evidence type="ECO:0000256" key="1">
    <source>
        <dbReference type="SAM" id="MobiDB-lite"/>
    </source>
</evidence>
<name>A0A6L8Q473_9ACTN</name>
<dbReference type="Proteomes" id="UP000472380">
    <property type="component" value="Unassembled WGS sequence"/>
</dbReference>
<reference evidence="3 4" key="1">
    <citation type="submission" date="2019-07" db="EMBL/GenBank/DDBJ databases">
        <title>Draft genome sequence of Adlercreutzia equolifaciens IPLA 37004, a human intestinal strain that does not produces equol from daidzein.</title>
        <authorList>
            <person name="Vazquez L."/>
            <person name="Florez A.B."/>
            <person name="Mayo B."/>
        </authorList>
    </citation>
    <scope>NUCLEOTIDE SEQUENCE [LARGE SCALE GENOMIC DNA]</scope>
    <source>
        <strain evidence="3 4">IPLA 37004</strain>
    </source>
</reference>
<organism evidence="3 4">
    <name type="scientific">Adlercreutzia equolifaciens</name>
    <dbReference type="NCBI Taxonomy" id="446660"/>
    <lineage>
        <taxon>Bacteria</taxon>
        <taxon>Bacillati</taxon>
        <taxon>Actinomycetota</taxon>
        <taxon>Coriobacteriia</taxon>
        <taxon>Eggerthellales</taxon>
        <taxon>Eggerthellaceae</taxon>
        <taxon>Adlercreutzia</taxon>
    </lineage>
</organism>
<feature type="domain" description="Tox-GHH" evidence="2">
    <location>
        <begin position="9"/>
        <end position="78"/>
    </location>
</feature>